<dbReference type="PANTHER" id="PTHR47199:SF2">
    <property type="entry name" value="PHOTOSYSTEM II STABILITY_ASSEMBLY FACTOR HCF136, CHLOROPLASTIC"/>
    <property type="match status" value="1"/>
</dbReference>
<evidence type="ECO:0000313" key="5">
    <source>
        <dbReference type="Proteomes" id="UP000541136"/>
    </source>
</evidence>
<comment type="caution">
    <text evidence="4">The sequence shown here is derived from an EMBL/GenBank/DDBJ whole genome shotgun (WGS) entry which is preliminary data.</text>
</comment>
<dbReference type="AlphaFoldDB" id="A0A7W9WME0"/>
<dbReference type="EMBL" id="JACHIB010000012">
    <property type="protein sequence ID" value="MBB6084202.1"/>
    <property type="molecule type" value="Genomic_DNA"/>
</dbReference>
<keyword evidence="1" id="KW-0602">Photosynthesis</keyword>
<dbReference type="Gene3D" id="2.130.10.10">
    <property type="entry name" value="YVTN repeat-like/Quinoprotein amine dehydrogenase"/>
    <property type="match status" value="2"/>
</dbReference>
<reference evidence="4 5" key="1">
    <citation type="submission" date="2020-08" db="EMBL/GenBank/DDBJ databases">
        <title>Genomic Encyclopedia of Type Strains, Phase IV (KMG-IV): sequencing the most valuable type-strain genomes for metagenomic binning, comparative biology and taxonomic classification.</title>
        <authorList>
            <person name="Goeker M."/>
        </authorList>
    </citation>
    <scope>NUCLEOTIDE SEQUENCE [LARGE SCALE GENOMIC DNA]</scope>
    <source>
        <strain evidence="4 5">DSM 12141</strain>
    </source>
</reference>
<evidence type="ECO:0000256" key="2">
    <source>
        <dbReference type="ARBA" id="ARBA00023276"/>
    </source>
</evidence>
<protein>
    <submittedName>
        <fullName evidence="4">Photosystem II stability/assembly factor-like uncharacterized protein</fullName>
    </submittedName>
</protein>
<feature type="domain" description="Photosynthesis system II assembly factor Ycf48/Hcf136-like" evidence="3">
    <location>
        <begin position="94"/>
        <end position="141"/>
    </location>
</feature>
<keyword evidence="2" id="KW-0604">Photosystem II</keyword>
<dbReference type="Pfam" id="PF14870">
    <property type="entry name" value="PSII_BNR"/>
    <property type="match status" value="2"/>
</dbReference>
<evidence type="ECO:0000256" key="1">
    <source>
        <dbReference type="ARBA" id="ARBA00022531"/>
    </source>
</evidence>
<sequence length="380" mass="40439">MKSGIFRGRRPAALIAAGAAGRRVLPGLILMGAAIFGLAAPGASRAMPEADERPALRVEHPERAALQAIARAGSRVVAVGERGLILWSDDAGRSWRQAQVPVSVTLTAVTFPTPQEGWAVGHFGTVLHTRDGGQTWERQLDGRTAAQRMLDAALALDAASEGAARHLAAARRMVADGPDKPFLDVYFSDARHGLVVGAYNLILRTVDGGRSWHSLAAQVENPMALHLYAIQSTSEGLYLAGEQGLVLLSRDGGAHFRQVTTPYQGSYFTLRASPRGDLVVAGLRGRAFRRPAGGERWEPVPVPEHASVIASALDDHGRLLLATQSGQVYASTDMGRSLSALDAVRLPQVTSLTLLPEGILLATTLQGIVRKSAESLILRD</sequence>
<dbReference type="Proteomes" id="UP000541136">
    <property type="component" value="Unassembled WGS sequence"/>
</dbReference>
<dbReference type="RefSeq" id="WP_151024092.1">
    <property type="nucleotide sequence ID" value="NZ_JACHIB010000012.1"/>
</dbReference>
<evidence type="ECO:0000259" key="3">
    <source>
        <dbReference type="Pfam" id="PF14870"/>
    </source>
</evidence>
<proteinExistence type="predicted"/>
<accession>A0A7W9WME0</accession>
<dbReference type="GO" id="GO:0009523">
    <property type="term" value="C:photosystem II"/>
    <property type="evidence" value="ECO:0007669"/>
    <property type="project" value="UniProtKB-KW"/>
</dbReference>
<dbReference type="GO" id="GO:0015979">
    <property type="term" value="P:photosynthesis"/>
    <property type="evidence" value="ECO:0007669"/>
    <property type="project" value="UniProtKB-KW"/>
</dbReference>
<dbReference type="InterPro" id="IPR015943">
    <property type="entry name" value="WD40/YVTN_repeat-like_dom_sf"/>
</dbReference>
<dbReference type="InterPro" id="IPR028203">
    <property type="entry name" value="PSII_CF48-like_dom"/>
</dbReference>
<dbReference type="SUPFAM" id="SSF110296">
    <property type="entry name" value="Oligoxyloglucan reducing end-specific cellobiohydrolase"/>
    <property type="match status" value="1"/>
</dbReference>
<organism evidence="4 5">
    <name type="scientific">Castellaniella defragrans</name>
    <name type="common">Alcaligenes defragrans</name>
    <dbReference type="NCBI Taxonomy" id="75697"/>
    <lineage>
        <taxon>Bacteria</taxon>
        <taxon>Pseudomonadati</taxon>
        <taxon>Pseudomonadota</taxon>
        <taxon>Betaproteobacteria</taxon>
        <taxon>Burkholderiales</taxon>
        <taxon>Alcaligenaceae</taxon>
        <taxon>Castellaniella</taxon>
    </lineage>
</organism>
<feature type="domain" description="Photosynthesis system II assembly factor Ycf48/Hcf136-like" evidence="3">
    <location>
        <begin position="180"/>
        <end position="260"/>
    </location>
</feature>
<name>A0A7W9WME0_CASDE</name>
<gene>
    <name evidence="4" type="ORF">HNR28_002247</name>
</gene>
<evidence type="ECO:0000313" key="4">
    <source>
        <dbReference type="EMBL" id="MBB6084202.1"/>
    </source>
</evidence>
<dbReference type="PANTHER" id="PTHR47199">
    <property type="entry name" value="PHOTOSYSTEM II STABILITY/ASSEMBLY FACTOR HCF136, CHLOROPLASTIC"/>
    <property type="match status" value="1"/>
</dbReference>